<name>A0A133V8M4_9EURY</name>
<feature type="transmembrane region" description="Helical" evidence="1">
    <location>
        <begin position="7"/>
        <end position="28"/>
    </location>
</feature>
<evidence type="ECO:0000256" key="1">
    <source>
        <dbReference type="SAM" id="Phobius"/>
    </source>
</evidence>
<dbReference type="Proteomes" id="UP000070400">
    <property type="component" value="Unassembled WGS sequence"/>
</dbReference>
<dbReference type="EMBL" id="LHXX01000003">
    <property type="protein sequence ID" value="KXB02794.1"/>
    <property type="molecule type" value="Genomic_DNA"/>
</dbReference>
<feature type="transmembrane region" description="Helical" evidence="1">
    <location>
        <begin position="130"/>
        <end position="152"/>
    </location>
</feature>
<protein>
    <submittedName>
        <fullName evidence="2">Uncharacterized protein</fullName>
    </submittedName>
</protein>
<evidence type="ECO:0000313" key="3">
    <source>
        <dbReference type="Proteomes" id="UP000070400"/>
    </source>
</evidence>
<accession>A0A133V8M4</accession>
<comment type="caution">
    <text evidence="2">The sequence shown here is derived from an EMBL/GenBank/DDBJ whole genome shotgun (WGS) entry which is preliminary data.</text>
</comment>
<evidence type="ECO:0000313" key="2">
    <source>
        <dbReference type="EMBL" id="KXB02794.1"/>
    </source>
</evidence>
<keyword evidence="1" id="KW-0472">Membrane</keyword>
<proteinExistence type="predicted"/>
<keyword evidence="3" id="KW-1185">Reference proteome</keyword>
<dbReference type="AlphaFoldDB" id="A0A133V8M4"/>
<organism evidence="2 3">
    <name type="scientific">candidate division MSBL1 archaeon SCGC-AAA261D19</name>
    <dbReference type="NCBI Taxonomy" id="1698273"/>
    <lineage>
        <taxon>Archaea</taxon>
        <taxon>Methanobacteriati</taxon>
        <taxon>Methanobacteriota</taxon>
        <taxon>candidate division MSBL1</taxon>
    </lineage>
</organism>
<reference evidence="2 3" key="1">
    <citation type="journal article" date="2016" name="Sci. Rep.">
        <title>Metabolic traits of an uncultured archaeal lineage -MSBL1- from brine pools of the Red Sea.</title>
        <authorList>
            <person name="Mwirichia R."/>
            <person name="Alam I."/>
            <person name="Rashid M."/>
            <person name="Vinu M."/>
            <person name="Ba-Alawi W."/>
            <person name="Anthony Kamau A."/>
            <person name="Kamanda Ngugi D."/>
            <person name="Goker M."/>
            <person name="Klenk H.P."/>
            <person name="Bajic V."/>
            <person name="Stingl U."/>
        </authorList>
    </citation>
    <scope>NUCLEOTIDE SEQUENCE [LARGE SCALE GENOMIC DNA]</scope>
    <source>
        <strain evidence="2">SCGC-AAA261D19</strain>
    </source>
</reference>
<keyword evidence="1" id="KW-1133">Transmembrane helix</keyword>
<keyword evidence="1" id="KW-0812">Transmembrane</keyword>
<gene>
    <name evidence="2" type="ORF">AKJ43_00380</name>
</gene>
<sequence>MSDREVIISTVGIVVVVFLILGLSAILVQGKEYYENTEVLSSGSHTAQEISLLGGDTVRIKMKTSENSSAILLVMKGDTPDYRVVATHMDLTITVPRVIKSTDYNFMIENPHDQPLTVSYLYEVTLIHNFWMGIMWLVFSAILGVAALFALIKKY</sequence>